<evidence type="ECO:0008006" key="4">
    <source>
        <dbReference type="Google" id="ProtNLM"/>
    </source>
</evidence>
<evidence type="ECO:0000256" key="1">
    <source>
        <dbReference type="SAM" id="MobiDB-lite"/>
    </source>
</evidence>
<proteinExistence type="predicted"/>
<gene>
    <name evidence="2" type="ORF">V5O48_013085</name>
</gene>
<keyword evidence="3" id="KW-1185">Reference proteome</keyword>
<feature type="compositionally biased region" description="Polar residues" evidence="1">
    <location>
        <begin position="266"/>
        <end position="277"/>
    </location>
</feature>
<comment type="caution">
    <text evidence="2">The sequence shown here is derived from an EMBL/GenBank/DDBJ whole genome shotgun (WGS) entry which is preliminary data.</text>
</comment>
<name>A0ABR3F170_9AGAR</name>
<reference evidence="2 3" key="1">
    <citation type="submission" date="2024-02" db="EMBL/GenBank/DDBJ databases">
        <title>A draft genome for the cacao thread blight pathogen Marasmius crinis-equi.</title>
        <authorList>
            <person name="Cohen S.P."/>
            <person name="Baruah I.K."/>
            <person name="Amoako-Attah I."/>
            <person name="Bukari Y."/>
            <person name="Meinhardt L.W."/>
            <person name="Bailey B.A."/>
        </authorList>
    </citation>
    <scope>NUCLEOTIDE SEQUENCE [LARGE SCALE GENOMIC DNA]</scope>
    <source>
        <strain evidence="2 3">GH-76</strain>
    </source>
</reference>
<protein>
    <recommendedName>
        <fullName evidence="4">Ubiquitin-like domain-containing protein</fullName>
    </recommendedName>
</protein>
<accession>A0ABR3F170</accession>
<dbReference type="Proteomes" id="UP001465976">
    <property type="component" value="Unassembled WGS sequence"/>
</dbReference>
<organism evidence="2 3">
    <name type="scientific">Marasmius crinis-equi</name>
    <dbReference type="NCBI Taxonomy" id="585013"/>
    <lineage>
        <taxon>Eukaryota</taxon>
        <taxon>Fungi</taxon>
        <taxon>Dikarya</taxon>
        <taxon>Basidiomycota</taxon>
        <taxon>Agaricomycotina</taxon>
        <taxon>Agaricomycetes</taxon>
        <taxon>Agaricomycetidae</taxon>
        <taxon>Agaricales</taxon>
        <taxon>Marasmiineae</taxon>
        <taxon>Marasmiaceae</taxon>
        <taxon>Marasmius</taxon>
    </lineage>
</organism>
<feature type="region of interest" description="Disordered" evidence="1">
    <location>
        <begin position="256"/>
        <end position="277"/>
    </location>
</feature>
<evidence type="ECO:0000313" key="2">
    <source>
        <dbReference type="EMBL" id="KAL0568883.1"/>
    </source>
</evidence>
<dbReference type="EMBL" id="JBAHYK010001238">
    <property type="protein sequence ID" value="KAL0568883.1"/>
    <property type="molecule type" value="Genomic_DNA"/>
</dbReference>
<feature type="region of interest" description="Disordered" evidence="1">
    <location>
        <begin position="111"/>
        <end position="139"/>
    </location>
</feature>
<feature type="compositionally biased region" description="Polar residues" evidence="1">
    <location>
        <begin position="119"/>
        <end position="135"/>
    </location>
</feature>
<sequence>MDSNYDPPHEPRYDYNPDSFANRIVHSKFSEVMIADYKGKKIFLKKQQYWLTKQNMIPHVRRLMSISDDDDITFEIDHLNGISLGEIVEVDRNTWSTLVDEIHKVYVNRPKRSEEPTLRSPSSTAPGEAGPSSQKHPGLKYITITEEDDRYYEVPVRVCREKHAGSLSLQQLGSVRCNVKATGRMRTVFTTVCKFFKLDAARCGLQHWFQTGVSDFKSTTCIFNDESTLGQYQVKNGSELIIIVKYHEEWMDSGGSNMELDEASDRNAQAGSSSMTH</sequence>
<evidence type="ECO:0000313" key="3">
    <source>
        <dbReference type="Proteomes" id="UP001465976"/>
    </source>
</evidence>